<feature type="transmembrane region" description="Helical" evidence="1">
    <location>
        <begin position="63"/>
        <end position="88"/>
    </location>
</feature>
<feature type="transmembrane region" description="Helical" evidence="1">
    <location>
        <begin position="12"/>
        <end position="28"/>
    </location>
</feature>
<dbReference type="InterPro" id="IPR048430">
    <property type="entry name" value="MASE9"/>
</dbReference>
<gene>
    <name evidence="3" type="ORF">D5R97_03710</name>
</gene>
<evidence type="ECO:0000313" key="4">
    <source>
        <dbReference type="Proteomes" id="UP000285138"/>
    </source>
</evidence>
<protein>
    <recommendedName>
        <fullName evidence="2">MASE9 domain-containing protein</fullName>
    </recommendedName>
</protein>
<dbReference type="Pfam" id="PF20972">
    <property type="entry name" value="MASE9"/>
    <property type="match status" value="1"/>
</dbReference>
<feature type="transmembrane region" description="Helical" evidence="1">
    <location>
        <begin position="141"/>
        <end position="165"/>
    </location>
</feature>
<sequence>MSFQKQPVNLKLFIITVIIAGVAFLYFFQPEWQPEIIKGFLFFMVLNIAAEHLAVPLPRGESYVSVSFAIILAVILIFGPEVGAWVAFLGTITLKDIKSIKIYYYRTLFNCAQMALAAGAAGLIFLGLGGNPGLVQFPQDVLPIVGACGVYLLINLGAIIVVLSMSQKVSPWELWKINFRWAIPNYAALAPLGIVISITYLYLGIIGVGFLIVPLLLARYTFLQYMEMRNTYLSTIKALTKAIDAKDHYTHGHSERVASYAV</sequence>
<evidence type="ECO:0000313" key="3">
    <source>
        <dbReference type="EMBL" id="RQD76787.1"/>
    </source>
</evidence>
<dbReference type="Proteomes" id="UP000285138">
    <property type="component" value="Unassembled WGS sequence"/>
</dbReference>
<accession>A0A424YG22</accession>
<keyword evidence="1" id="KW-0472">Membrane</keyword>
<evidence type="ECO:0000256" key="1">
    <source>
        <dbReference type="SAM" id="Phobius"/>
    </source>
</evidence>
<evidence type="ECO:0000259" key="2">
    <source>
        <dbReference type="Pfam" id="PF20972"/>
    </source>
</evidence>
<reference evidence="3 4" key="1">
    <citation type="submission" date="2018-08" db="EMBL/GenBank/DDBJ databases">
        <title>The metabolism and importance of syntrophic acetate oxidation coupled to methane or sulfide production in haloalkaline environments.</title>
        <authorList>
            <person name="Timmers P.H.A."/>
            <person name="Vavourakis C.D."/>
            <person name="Sorokin D.Y."/>
            <person name="Sinninghe Damste J.S."/>
            <person name="Muyzer G."/>
            <person name="Stams A.J.M."/>
            <person name="Plugge C.M."/>
        </authorList>
    </citation>
    <scope>NUCLEOTIDE SEQUENCE [LARGE SCALE GENOMIC DNA]</scope>
    <source>
        <strain evidence="3">MSAO_Bac1</strain>
    </source>
</reference>
<comment type="caution">
    <text evidence="3">The sequence shown here is derived from an EMBL/GenBank/DDBJ whole genome shotgun (WGS) entry which is preliminary data.</text>
</comment>
<feature type="non-terminal residue" evidence="3">
    <location>
        <position position="262"/>
    </location>
</feature>
<dbReference type="Gene3D" id="1.10.3210.10">
    <property type="entry name" value="Hypothetical protein af1432"/>
    <property type="match status" value="1"/>
</dbReference>
<proteinExistence type="predicted"/>
<dbReference type="AlphaFoldDB" id="A0A424YG22"/>
<keyword evidence="1" id="KW-1133">Transmembrane helix</keyword>
<keyword evidence="1" id="KW-0812">Transmembrane</keyword>
<feature type="transmembrane region" description="Helical" evidence="1">
    <location>
        <begin position="177"/>
        <end position="196"/>
    </location>
</feature>
<feature type="transmembrane region" description="Helical" evidence="1">
    <location>
        <begin position="202"/>
        <end position="222"/>
    </location>
</feature>
<organism evidence="3 4">
    <name type="scientific">Candidatus Syntrophonatronum acetioxidans</name>
    <dbReference type="NCBI Taxonomy" id="1795816"/>
    <lineage>
        <taxon>Bacteria</taxon>
        <taxon>Bacillati</taxon>
        <taxon>Bacillota</taxon>
        <taxon>Clostridia</taxon>
        <taxon>Eubacteriales</taxon>
        <taxon>Syntrophomonadaceae</taxon>
        <taxon>Candidatus Syntrophonatronum</taxon>
    </lineage>
</organism>
<feature type="transmembrane region" description="Helical" evidence="1">
    <location>
        <begin position="108"/>
        <end position="129"/>
    </location>
</feature>
<feature type="domain" description="MASE9" evidence="2">
    <location>
        <begin position="40"/>
        <end position="227"/>
    </location>
</feature>
<dbReference type="EMBL" id="QZAA01000110">
    <property type="protein sequence ID" value="RQD76787.1"/>
    <property type="molecule type" value="Genomic_DNA"/>
</dbReference>
<name>A0A424YG22_9FIRM</name>